<comment type="caution">
    <text evidence="1">The sequence shown here is derived from an EMBL/GenBank/DDBJ whole genome shotgun (WGS) entry which is preliminary data.</text>
</comment>
<dbReference type="EMBL" id="CM045761">
    <property type="protein sequence ID" value="KAI8014102.1"/>
    <property type="molecule type" value="Genomic_DNA"/>
</dbReference>
<sequence>MSTQNFHQGIFSFSNGYDRSAMTKHMVRGQVLEPLLPVVTAQEEVSGELPLYETGGGMLSEMFAPAATAIFDNQIQTNYRWSQKLQNEAEMGGLGEQKHLNQDQFSNINSQLVNSLQLPTMNMMNTRVKPFSSSSSLQMLFSNPSNSHVQGGEEDSPVQFTWLHGSTGEDANNTNKIGGTVESHGLSLSLCSSLEAAKFEELRVGNGGIFFSNNQGGVGASLNFNGSKNLRSDRQLLDLEGIVDRHGQVHVGFGTSLEMVNVLRNSKFVKAAQELLEEICCVGRGELRFKNQRPKKHHHINPNSNTDRDSGSSSMKQQPTLSAADKSEYQRKKVKLLSMLDEVDGRYRHYCEKMQTMVNSFDSVMGFGAALTYTAMAQKAMSRHFKCIKNGIAMQLKLTCEMLGEKDVTAGGMSCLTKGETPRLRLIEQNLRQQKSLHMGMMELEAWRPQRGLPERSVNILRAWLFEHFLHPYPSDADKHLLSRQTGLSKNQVSNWFINARVRLWKPMVEDMYQKEAEEDQETVAKDAANSEDHPNTNSAQTPMHSTATTTTPPPSPPPRKDRSQNTIKHRHYSLGNEVMFQDTATTVTATTTNTFSTSCHDVIPSIYHSFSSTHDSTLRNWGATMEDMCRHESIVELGNFSTAGARLGSTPAGDVSLTLGLLHTGNVPEKSQHSIRNFGPL</sequence>
<dbReference type="Proteomes" id="UP001060215">
    <property type="component" value="Chromosome 4"/>
</dbReference>
<name>A0ACC0HKJ8_9ERIC</name>
<proteinExistence type="predicted"/>
<organism evidence="1 2">
    <name type="scientific">Camellia lanceoleosa</name>
    <dbReference type="NCBI Taxonomy" id="1840588"/>
    <lineage>
        <taxon>Eukaryota</taxon>
        <taxon>Viridiplantae</taxon>
        <taxon>Streptophyta</taxon>
        <taxon>Embryophyta</taxon>
        <taxon>Tracheophyta</taxon>
        <taxon>Spermatophyta</taxon>
        <taxon>Magnoliopsida</taxon>
        <taxon>eudicotyledons</taxon>
        <taxon>Gunneridae</taxon>
        <taxon>Pentapetalae</taxon>
        <taxon>asterids</taxon>
        <taxon>Ericales</taxon>
        <taxon>Theaceae</taxon>
        <taxon>Camellia</taxon>
    </lineage>
</organism>
<accession>A0ACC0HKJ8</accession>
<keyword evidence="2" id="KW-1185">Reference proteome</keyword>
<evidence type="ECO:0000313" key="1">
    <source>
        <dbReference type="EMBL" id="KAI8014102.1"/>
    </source>
</evidence>
<evidence type="ECO:0000313" key="2">
    <source>
        <dbReference type="Proteomes" id="UP001060215"/>
    </source>
</evidence>
<gene>
    <name evidence="1" type="ORF">LOK49_LG05G03565</name>
</gene>
<reference evidence="1 2" key="1">
    <citation type="journal article" date="2022" name="Plant J.">
        <title>Chromosome-level genome of Camellia lanceoleosa provides a valuable resource for understanding genome evolution and self-incompatibility.</title>
        <authorList>
            <person name="Gong W."/>
            <person name="Xiao S."/>
            <person name="Wang L."/>
            <person name="Liao Z."/>
            <person name="Chang Y."/>
            <person name="Mo W."/>
            <person name="Hu G."/>
            <person name="Li W."/>
            <person name="Zhao G."/>
            <person name="Zhu H."/>
            <person name="Hu X."/>
            <person name="Ji K."/>
            <person name="Xiang X."/>
            <person name="Song Q."/>
            <person name="Yuan D."/>
            <person name="Jin S."/>
            <person name="Zhang L."/>
        </authorList>
    </citation>
    <scope>NUCLEOTIDE SEQUENCE [LARGE SCALE GENOMIC DNA]</scope>
    <source>
        <strain evidence="1">SQ_2022a</strain>
    </source>
</reference>
<protein>
    <submittedName>
        <fullName evidence="1">BEL1-like homeodomain protein 2</fullName>
    </submittedName>
</protein>